<sequence length="419" mass="46734">MKLRQLVAAIAAVVVSVPLEPRNIPDYPGLFFKDGKFEITMFNDLHLGDRGYQDGRFRTVEDDDLTIQAMNKVLGHENHTNLAVINGDLMSGEWTNDDGSHPLLDKMMSPFLQRKLHFATTFGNHEWEPTLNTKLMTQYIRNTANQHTPGITFTTSSVDGDQNLVGSSNYYIPIYSTSSGKQVLKMILWLFDSKGGFAYTGDPNNKQGVKAYVHNEVVDWFALMQALVDTKGLLGVFTGHDHWTDWCMKWNKALDPKGVSWPSEKHYVHLCFGRHTGYGGYSELMRGGRHIVVHENALGQDKIDNAIETWNRLENGNVSGWVMLNSTYGKDLYPPVQLLYSEGRGSPKNVAARNDDKGKGPKTSKSQSKSTKVRSKSKATSTPSSKVSRKTSKPTSTTLGSKSSTPTKTMTTYKATRTP</sequence>
<dbReference type="Proteomes" id="UP001280581">
    <property type="component" value="Unassembled WGS sequence"/>
</dbReference>
<dbReference type="Gene3D" id="3.60.21.10">
    <property type="match status" value="1"/>
</dbReference>
<evidence type="ECO:0000256" key="1">
    <source>
        <dbReference type="SAM" id="MobiDB-lite"/>
    </source>
</evidence>
<proteinExistence type="predicted"/>
<keyword evidence="4" id="KW-1185">Reference proteome</keyword>
<evidence type="ECO:0000313" key="3">
    <source>
        <dbReference type="EMBL" id="KAK3201890.1"/>
    </source>
</evidence>
<evidence type="ECO:0000313" key="4">
    <source>
        <dbReference type="Proteomes" id="UP001280581"/>
    </source>
</evidence>
<feature type="region of interest" description="Disordered" evidence="1">
    <location>
        <begin position="339"/>
        <end position="419"/>
    </location>
</feature>
<keyword evidence="2" id="KW-0732">Signal</keyword>
<dbReference type="InterPro" id="IPR029052">
    <property type="entry name" value="Metallo-depent_PP-like"/>
</dbReference>
<dbReference type="SUPFAM" id="SSF56300">
    <property type="entry name" value="Metallo-dependent phosphatases"/>
    <property type="match status" value="1"/>
</dbReference>
<dbReference type="AlphaFoldDB" id="A0AAN6RE43"/>
<feature type="chain" id="PRO_5042998194" description="Calcineurin-like phosphoesterase domain-containing protein" evidence="2">
    <location>
        <begin position="17"/>
        <end position="419"/>
    </location>
</feature>
<feature type="compositionally biased region" description="Low complexity" evidence="1">
    <location>
        <begin position="361"/>
        <end position="370"/>
    </location>
</feature>
<name>A0AAN6RE43_9PLEO</name>
<feature type="signal peptide" evidence="2">
    <location>
        <begin position="1"/>
        <end position="16"/>
    </location>
</feature>
<protein>
    <recommendedName>
        <fullName evidence="5">Calcineurin-like phosphoesterase domain-containing protein</fullName>
    </recommendedName>
</protein>
<dbReference type="GO" id="GO:0005737">
    <property type="term" value="C:cytoplasm"/>
    <property type="evidence" value="ECO:0007669"/>
    <property type="project" value="TreeGrafter"/>
</dbReference>
<feature type="compositionally biased region" description="Low complexity" evidence="1">
    <location>
        <begin position="401"/>
        <end position="419"/>
    </location>
</feature>
<dbReference type="CDD" id="cd07383">
    <property type="entry name" value="MPP_Dcr2"/>
    <property type="match status" value="1"/>
</dbReference>
<reference evidence="3 4" key="1">
    <citation type="submission" date="2021-02" db="EMBL/GenBank/DDBJ databases">
        <title>Genome assembly of Pseudopithomyces chartarum.</title>
        <authorList>
            <person name="Jauregui R."/>
            <person name="Singh J."/>
            <person name="Voisey C."/>
        </authorList>
    </citation>
    <scope>NUCLEOTIDE SEQUENCE [LARGE SCALE GENOMIC DNA]</scope>
    <source>
        <strain evidence="3 4">AGR01</strain>
    </source>
</reference>
<dbReference type="PANTHER" id="PTHR32440:SF11">
    <property type="entry name" value="METALLOPHOSPHOESTERASE DOMAIN-CONTAINING PROTEIN"/>
    <property type="match status" value="1"/>
</dbReference>
<organism evidence="3 4">
    <name type="scientific">Pseudopithomyces chartarum</name>
    <dbReference type="NCBI Taxonomy" id="1892770"/>
    <lineage>
        <taxon>Eukaryota</taxon>
        <taxon>Fungi</taxon>
        <taxon>Dikarya</taxon>
        <taxon>Ascomycota</taxon>
        <taxon>Pezizomycotina</taxon>
        <taxon>Dothideomycetes</taxon>
        <taxon>Pleosporomycetidae</taxon>
        <taxon>Pleosporales</taxon>
        <taxon>Massarineae</taxon>
        <taxon>Didymosphaeriaceae</taxon>
        <taxon>Pseudopithomyces</taxon>
    </lineage>
</organism>
<evidence type="ECO:0000256" key="2">
    <source>
        <dbReference type="SAM" id="SignalP"/>
    </source>
</evidence>
<dbReference type="EMBL" id="WVTA01000015">
    <property type="protein sequence ID" value="KAK3201890.1"/>
    <property type="molecule type" value="Genomic_DNA"/>
</dbReference>
<gene>
    <name evidence="3" type="ORF">GRF29_164g993467</name>
</gene>
<comment type="caution">
    <text evidence="3">The sequence shown here is derived from an EMBL/GenBank/DDBJ whole genome shotgun (WGS) entry which is preliminary data.</text>
</comment>
<dbReference type="GO" id="GO:0016788">
    <property type="term" value="F:hydrolase activity, acting on ester bonds"/>
    <property type="evidence" value="ECO:0007669"/>
    <property type="project" value="TreeGrafter"/>
</dbReference>
<evidence type="ECO:0008006" key="5">
    <source>
        <dbReference type="Google" id="ProtNLM"/>
    </source>
</evidence>
<dbReference type="PANTHER" id="PTHR32440">
    <property type="entry name" value="PHOSPHATASE DCR2-RELATED-RELATED"/>
    <property type="match status" value="1"/>
</dbReference>
<accession>A0AAN6RE43</accession>